<dbReference type="GO" id="GO:0005789">
    <property type="term" value="C:endoplasmic reticulum membrane"/>
    <property type="evidence" value="ECO:0007669"/>
    <property type="project" value="UniProtKB-SubCell"/>
</dbReference>
<dbReference type="InterPro" id="IPR018506">
    <property type="entry name" value="Cyt_B5_heme-BS"/>
</dbReference>
<organism evidence="15">
    <name type="scientific">Selaginella moellendorffii</name>
    <name type="common">Spikemoss</name>
    <dbReference type="NCBI Taxonomy" id="88036"/>
    <lineage>
        <taxon>Eukaryota</taxon>
        <taxon>Viridiplantae</taxon>
        <taxon>Streptophyta</taxon>
        <taxon>Embryophyta</taxon>
        <taxon>Tracheophyta</taxon>
        <taxon>Lycopodiopsida</taxon>
        <taxon>Selaginellales</taxon>
        <taxon>Selaginellaceae</taxon>
        <taxon>Selaginella</taxon>
    </lineage>
</organism>
<dbReference type="FunFam" id="3.10.120.10:FF:000002">
    <property type="entry name" value="Cytochrome b5 type B"/>
    <property type="match status" value="1"/>
</dbReference>
<dbReference type="eggNOG" id="KOG0537">
    <property type="taxonomic scope" value="Eukaryota"/>
</dbReference>
<evidence type="ECO:0000256" key="5">
    <source>
        <dbReference type="ARBA" id="ARBA00022723"/>
    </source>
</evidence>
<keyword evidence="4 12" id="KW-0812">Transmembrane</keyword>
<protein>
    <recommendedName>
        <fullName evidence="13">Cytochrome b5 heme-binding domain-containing protein</fullName>
    </recommendedName>
</protein>
<evidence type="ECO:0000313" key="15">
    <source>
        <dbReference type="Proteomes" id="UP000001514"/>
    </source>
</evidence>
<gene>
    <name evidence="14" type="ORF">SELMODRAFT_148632</name>
</gene>
<dbReference type="PANTHER" id="PTHR19359:SF129">
    <property type="entry name" value="CYTOCHROME B5 ISOFORM B"/>
    <property type="match status" value="1"/>
</dbReference>
<evidence type="ECO:0000256" key="6">
    <source>
        <dbReference type="ARBA" id="ARBA00022824"/>
    </source>
</evidence>
<dbReference type="SMART" id="SM01117">
    <property type="entry name" value="Cyt-b5"/>
    <property type="match status" value="1"/>
</dbReference>
<evidence type="ECO:0000256" key="12">
    <source>
        <dbReference type="RuleBase" id="RU362121"/>
    </source>
</evidence>
<dbReference type="InParanoid" id="D8RNK1"/>
<sequence length="151" mass="16505">MGESFSGAGELETALYTLEDVLKHSTRDDCWIVVDGKVYDVTKFLLDHPGGDEVIIASTGKDATDDFENVGHSNSARAMMKEYVIGRANASTFPSKPSYSYSGSSTQAAPSAPDRSDLLIKVLQFVVPFFILCFALALRYLAKEERAPKVE</sequence>
<dbReference type="EMBL" id="GL377585">
    <property type="protein sequence ID" value="EFJ25878.1"/>
    <property type="molecule type" value="Genomic_DNA"/>
</dbReference>
<dbReference type="SUPFAM" id="SSF55856">
    <property type="entry name" value="Cytochrome b5-like heme/steroid binding domain"/>
    <property type="match status" value="1"/>
</dbReference>
<dbReference type="InterPro" id="IPR001199">
    <property type="entry name" value="Cyt_B5-like_heme/steroid-bd"/>
</dbReference>
<evidence type="ECO:0000256" key="7">
    <source>
        <dbReference type="ARBA" id="ARBA00022982"/>
    </source>
</evidence>
<dbReference type="GO" id="GO:0020037">
    <property type="term" value="F:heme binding"/>
    <property type="evidence" value="ECO:0000318"/>
    <property type="project" value="GO_Central"/>
</dbReference>
<dbReference type="AlphaFoldDB" id="D8RNK1"/>
<dbReference type="HOGENOM" id="CLU_102602_3_0_1"/>
<keyword evidence="8 12" id="KW-1133">Transmembrane helix</keyword>
<evidence type="ECO:0000256" key="2">
    <source>
        <dbReference type="ARBA" id="ARBA00022448"/>
    </source>
</evidence>
<dbReference type="PANTHER" id="PTHR19359">
    <property type="entry name" value="CYTOCHROME B5"/>
    <property type="match status" value="1"/>
</dbReference>
<dbReference type="OMA" id="HKRREDC"/>
<comment type="similarity">
    <text evidence="11 12">Belongs to the cytochrome b5 family.</text>
</comment>
<feature type="transmembrane region" description="Helical" evidence="12">
    <location>
        <begin position="122"/>
        <end position="142"/>
    </location>
</feature>
<dbReference type="GO" id="GO:0016020">
    <property type="term" value="C:membrane"/>
    <property type="evidence" value="ECO:0000318"/>
    <property type="project" value="GO_Central"/>
</dbReference>
<evidence type="ECO:0000259" key="13">
    <source>
        <dbReference type="PROSITE" id="PS50255"/>
    </source>
</evidence>
<evidence type="ECO:0000256" key="9">
    <source>
        <dbReference type="ARBA" id="ARBA00023004"/>
    </source>
</evidence>
<evidence type="ECO:0000256" key="11">
    <source>
        <dbReference type="ARBA" id="ARBA00038168"/>
    </source>
</evidence>
<name>D8RNK1_SELML</name>
<evidence type="ECO:0000256" key="8">
    <source>
        <dbReference type="ARBA" id="ARBA00022989"/>
    </source>
</evidence>
<dbReference type="OrthoDB" id="260519at2759"/>
<evidence type="ECO:0000256" key="10">
    <source>
        <dbReference type="ARBA" id="ARBA00023136"/>
    </source>
</evidence>
<dbReference type="Gene3D" id="3.10.120.10">
    <property type="entry name" value="Cytochrome b5-like heme/steroid binding domain"/>
    <property type="match status" value="1"/>
</dbReference>
<proteinExistence type="inferred from homology"/>
<keyword evidence="3 12" id="KW-0349">Heme</keyword>
<keyword evidence="15" id="KW-1185">Reference proteome</keyword>
<dbReference type="KEGG" id="smo:SELMODRAFT_148632"/>
<feature type="domain" description="Cytochrome b5 heme-binding" evidence="13">
    <location>
        <begin position="13"/>
        <end position="89"/>
    </location>
</feature>
<keyword evidence="2" id="KW-0813">Transport</keyword>
<dbReference type="InterPro" id="IPR036400">
    <property type="entry name" value="Cyt_B5-like_heme/steroid_sf"/>
</dbReference>
<dbReference type="PRINTS" id="PR00363">
    <property type="entry name" value="CYTOCHROMEB5"/>
</dbReference>
<dbReference type="STRING" id="88036.D8RNK1"/>
<keyword evidence="6" id="KW-0256">Endoplasmic reticulum</keyword>
<dbReference type="Pfam" id="PF00173">
    <property type="entry name" value="Cyt-b5"/>
    <property type="match status" value="1"/>
</dbReference>
<dbReference type="PROSITE" id="PS00191">
    <property type="entry name" value="CYTOCHROME_B5_1"/>
    <property type="match status" value="1"/>
</dbReference>
<dbReference type="Gramene" id="EFJ25878">
    <property type="protein sequence ID" value="EFJ25878"/>
    <property type="gene ID" value="SELMODRAFT_148632"/>
</dbReference>
<evidence type="ECO:0000313" key="14">
    <source>
        <dbReference type="EMBL" id="EFJ25878.1"/>
    </source>
</evidence>
<dbReference type="InterPro" id="IPR050668">
    <property type="entry name" value="Cytochrome_b5"/>
</dbReference>
<evidence type="ECO:0000256" key="1">
    <source>
        <dbReference type="ARBA" id="ARBA00004131"/>
    </source>
</evidence>
<reference evidence="14 15" key="1">
    <citation type="journal article" date="2011" name="Science">
        <title>The Selaginella genome identifies genetic changes associated with the evolution of vascular plants.</title>
        <authorList>
            <person name="Banks J.A."/>
            <person name="Nishiyama T."/>
            <person name="Hasebe M."/>
            <person name="Bowman J.L."/>
            <person name="Gribskov M."/>
            <person name="dePamphilis C."/>
            <person name="Albert V.A."/>
            <person name="Aono N."/>
            <person name="Aoyama T."/>
            <person name="Ambrose B.A."/>
            <person name="Ashton N.W."/>
            <person name="Axtell M.J."/>
            <person name="Barker E."/>
            <person name="Barker M.S."/>
            <person name="Bennetzen J.L."/>
            <person name="Bonawitz N.D."/>
            <person name="Chapple C."/>
            <person name="Cheng C."/>
            <person name="Correa L.G."/>
            <person name="Dacre M."/>
            <person name="DeBarry J."/>
            <person name="Dreyer I."/>
            <person name="Elias M."/>
            <person name="Engstrom E.M."/>
            <person name="Estelle M."/>
            <person name="Feng L."/>
            <person name="Finet C."/>
            <person name="Floyd S.K."/>
            <person name="Frommer W.B."/>
            <person name="Fujita T."/>
            <person name="Gramzow L."/>
            <person name="Gutensohn M."/>
            <person name="Harholt J."/>
            <person name="Hattori M."/>
            <person name="Heyl A."/>
            <person name="Hirai T."/>
            <person name="Hiwatashi Y."/>
            <person name="Ishikawa M."/>
            <person name="Iwata M."/>
            <person name="Karol K.G."/>
            <person name="Koehler B."/>
            <person name="Kolukisaoglu U."/>
            <person name="Kubo M."/>
            <person name="Kurata T."/>
            <person name="Lalonde S."/>
            <person name="Li K."/>
            <person name="Li Y."/>
            <person name="Litt A."/>
            <person name="Lyons E."/>
            <person name="Manning G."/>
            <person name="Maruyama T."/>
            <person name="Michael T.P."/>
            <person name="Mikami K."/>
            <person name="Miyazaki S."/>
            <person name="Morinaga S."/>
            <person name="Murata T."/>
            <person name="Mueller-Roeber B."/>
            <person name="Nelson D.R."/>
            <person name="Obara M."/>
            <person name="Oguri Y."/>
            <person name="Olmstead R.G."/>
            <person name="Onodera N."/>
            <person name="Petersen B.L."/>
            <person name="Pils B."/>
            <person name="Prigge M."/>
            <person name="Rensing S.A."/>
            <person name="Riano-Pachon D.M."/>
            <person name="Roberts A.W."/>
            <person name="Sato Y."/>
            <person name="Scheller H.V."/>
            <person name="Schulz B."/>
            <person name="Schulz C."/>
            <person name="Shakirov E.V."/>
            <person name="Shibagaki N."/>
            <person name="Shinohara N."/>
            <person name="Shippen D.E."/>
            <person name="Soerensen I."/>
            <person name="Sotooka R."/>
            <person name="Sugimoto N."/>
            <person name="Sugita M."/>
            <person name="Sumikawa N."/>
            <person name="Tanurdzic M."/>
            <person name="Theissen G."/>
            <person name="Ulvskov P."/>
            <person name="Wakazuki S."/>
            <person name="Weng J.K."/>
            <person name="Willats W.W."/>
            <person name="Wipf D."/>
            <person name="Wolf P.G."/>
            <person name="Yang L."/>
            <person name="Zimmer A.D."/>
            <person name="Zhu Q."/>
            <person name="Mitros T."/>
            <person name="Hellsten U."/>
            <person name="Loque D."/>
            <person name="Otillar R."/>
            <person name="Salamov A."/>
            <person name="Schmutz J."/>
            <person name="Shapiro H."/>
            <person name="Lindquist E."/>
            <person name="Lucas S."/>
            <person name="Rokhsar D."/>
            <person name="Grigoriev I.V."/>
        </authorList>
    </citation>
    <scope>NUCLEOTIDE SEQUENCE [LARGE SCALE GENOMIC DNA]</scope>
</reference>
<evidence type="ECO:0000256" key="3">
    <source>
        <dbReference type="ARBA" id="ARBA00022617"/>
    </source>
</evidence>
<dbReference type="GO" id="GO:0046872">
    <property type="term" value="F:metal ion binding"/>
    <property type="evidence" value="ECO:0007669"/>
    <property type="project" value="UniProtKB-UniRule"/>
</dbReference>
<keyword evidence="7" id="KW-0249">Electron transport</keyword>
<dbReference type="Proteomes" id="UP000001514">
    <property type="component" value="Unassembled WGS sequence"/>
</dbReference>
<evidence type="ECO:0000256" key="4">
    <source>
        <dbReference type="ARBA" id="ARBA00022692"/>
    </source>
</evidence>
<dbReference type="PROSITE" id="PS50255">
    <property type="entry name" value="CYTOCHROME_B5_2"/>
    <property type="match status" value="1"/>
</dbReference>
<keyword evidence="5 12" id="KW-0479">Metal-binding</keyword>
<keyword evidence="9 12" id="KW-0408">Iron</keyword>
<accession>D8RNK1</accession>
<keyword evidence="10 12" id="KW-0472">Membrane</keyword>
<comment type="subcellular location">
    <subcellularLocation>
        <location evidence="1">Endoplasmic reticulum membrane</location>
        <topology evidence="1">Single-pass membrane protein</topology>
        <orientation evidence="1">Cytoplasmic side</orientation>
    </subcellularLocation>
</comment>